<evidence type="ECO:0000256" key="1">
    <source>
        <dbReference type="ARBA" id="ARBA00022448"/>
    </source>
</evidence>
<feature type="binding site" description="distal binding residue" evidence="5">
    <location>
        <position position="130"/>
    </location>
    <ligand>
        <name>heme</name>
        <dbReference type="ChEBI" id="CHEBI:30413"/>
    </ligand>
    <ligandPart>
        <name>Fe</name>
        <dbReference type="ChEBI" id="CHEBI:18248"/>
    </ligandPart>
</feature>
<organism evidence="6 7">
    <name type="scientific">Qipengyuania pelagi</name>
    <dbReference type="NCBI Taxonomy" id="994320"/>
    <lineage>
        <taxon>Bacteria</taxon>
        <taxon>Pseudomonadati</taxon>
        <taxon>Pseudomonadota</taxon>
        <taxon>Alphaproteobacteria</taxon>
        <taxon>Sphingomonadales</taxon>
        <taxon>Erythrobacteraceae</taxon>
        <taxon>Qipengyuania</taxon>
    </lineage>
</organism>
<evidence type="ECO:0000256" key="2">
    <source>
        <dbReference type="ARBA" id="ARBA00022617"/>
    </source>
</evidence>
<keyword evidence="1" id="KW-0813">Transport</keyword>
<comment type="caution">
    <text evidence="6">The sequence shown here is derived from an EMBL/GenBank/DDBJ whole genome shotgun (WGS) entry which is preliminary data.</text>
</comment>
<dbReference type="InterPro" id="IPR009050">
    <property type="entry name" value="Globin-like_sf"/>
</dbReference>
<dbReference type="EMBL" id="WTYD01000001">
    <property type="protein sequence ID" value="MXO52508.1"/>
    <property type="molecule type" value="Genomic_DNA"/>
</dbReference>
<dbReference type="Pfam" id="PF01152">
    <property type="entry name" value="Bac_globin"/>
    <property type="match status" value="1"/>
</dbReference>
<dbReference type="GO" id="GO:0019825">
    <property type="term" value="F:oxygen binding"/>
    <property type="evidence" value="ECO:0007669"/>
    <property type="project" value="InterPro"/>
</dbReference>
<dbReference type="InterPro" id="IPR001486">
    <property type="entry name" value="Hemoglobin_trunc"/>
</dbReference>
<dbReference type="Proteomes" id="UP000430272">
    <property type="component" value="Unassembled WGS sequence"/>
</dbReference>
<dbReference type="RefSeq" id="WP_160659487.1">
    <property type="nucleotide sequence ID" value="NZ_BAABDV010000001.1"/>
</dbReference>
<dbReference type="InterPro" id="IPR012292">
    <property type="entry name" value="Globin/Proto"/>
</dbReference>
<sequence>MFSNAATIALALLFQQAPDENVDWDAEFGVEEVERDPVTGELPVEDYEQSNANAGATPFSGDGMAQAFGGQDGIRRITDRLIALNTADPRIAAVFEGHDMVRLRRVLFEQFCYILNAGCTYTGRDMKDSHSGMGTTRGDMNALVENLQRAMREEGVGFRAQNRFLSKLAPMSGDVITR</sequence>
<keyword evidence="3 5" id="KW-0479">Metal-binding</keyword>
<proteinExistence type="predicted"/>
<keyword evidence="2 5" id="KW-0349">Heme</keyword>
<evidence type="ECO:0000256" key="3">
    <source>
        <dbReference type="ARBA" id="ARBA00022723"/>
    </source>
</evidence>
<reference evidence="6 7" key="1">
    <citation type="submission" date="2019-12" db="EMBL/GenBank/DDBJ databases">
        <title>Genomic-based taxomic classification of the family Erythrobacteraceae.</title>
        <authorList>
            <person name="Xu L."/>
        </authorList>
    </citation>
    <scope>NUCLEOTIDE SEQUENCE [LARGE SCALE GENOMIC DNA]</scope>
    <source>
        <strain evidence="6 7">JCM 17468</strain>
    </source>
</reference>
<accession>A0A844Y638</accession>
<dbReference type="AlphaFoldDB" id="A0A844Y638"/>
<protein>
    <submittedName>
        <fullName evidence="6">Group 1 truncated hemoglobin</fullName>
    </submittedName>
</protein>
<dbReference type="GO" id="GO:0020037">
    <property type="term" value="F:heme binding"/>
    <property type="evidence" value="ECO:0007669"/>
    <property type="project" value="InterPro"/>
</dbReference>
<evidence type="ECO:0000256" key="5">
    <source>
        <dbReference type="PIRSR" id="PIRSR601486-1"/>
    </source>
</evidence>
<dbReference type="OrthoDB" id="9795814at2"/>
<dbReference type="Gene3D" id="1.10.490.10">
    <property type="entry name" value="Globins"/>
    <property type="match status" value="1"/>
</dbReference>
<dbReference type="SUPFAM" id="SSF46458">
    <property type="entry name" value="Globin-like"/>
    <property type="match status" value="1"/>
</dbReference>
<evidence type="ECO:0000313" key="6">
    <source>
        <dbReference type="EMBL" id="MXO52508.1"/>
    </source>
</evidence>
<gene>
    <name evidence="6" type="ORF">GRI47_00615</name>
</gene>
<dbReference type="GO" id="GO:0046872">
    <property type="term" value="F:metal ion binding"/>
    <property type="evidence" value="ECO:0007669"/>
    <property type="project" value="UniProtKB-KW"/>
</dbReference>
<keyword evidence="7" id="KW-1185">Reference proteome</keyword>
<keyword evidence="4 5" id="KW-0408">Iron</keyword>
<name>A0A844Y638_9SPHN</name>
<dbReference type="CDD" id="cd00454">
    <property type="entry name" value="TrHb1_N"/>
    <property type="match status" value="1"/>
</dbReference>
<evidence type="ECO:0000313" key="7">
    <source>
        <dbReference type="Proteomes" id="UP000430272"/>
    </source>
</evidence>
<evidence type="ECO:0000256" key="4">
    <source>
        <dbReference type="ARBA" id="ARBA00023004"/>
    </source>
</evidence>